<evidence type="ECO:0000256" key="3">
    <source>
        <dbReference type="ARBA" id="ARBA00040467"/>
    </source>
</evidence>
<sequence>MASSKLIVSPRNDCGQYIKNRYYFMTITKKKIAAMLSSKLGFSNSLCEEIVHTVFSNILEIAKEQKLTLKNFGSFEVKQQNPRPGINFYTKAPVIIESKKHLRFVPSSKLKALINESTR</sequence>
<dbReference type="GO" id="GO:0003677">
    <property type="term" value="F:DNA binding"/>
    <property type="evidence" value="ECO:0007669"/>
    <property type="project" value="UniProtKB-KW"/>
</dbReference>
<dbReference type="InterPro" id="IPR000119">
    <property type="entry name" value="Hist_DNA-bd"/>
</dbReference>
<dbReference type="GO" id="GO:0005829">
    <property type="term" value="C:cytosol"/>
    <property type="evidence" value="ECO:0007669"/>
    <property type="project" value="TreeGrafter"/>
</dbReference>
<dbReference type="SMART" id="SM00411">
    <property type="entry name" value="BHL"/>
    <property type="match status" value="1"/>
</dbReference>
<dbReference type="PANTHER" id="PTHR33175">
    <property type="entry name" value="DNA-BINDING PROTEIN HU"/>
    <property type="match status" value="1"/>
</dbReference>
<dbReference type="SUPFAM" id="SSF47729">
    <property type="entry name" value="IHF-like DNA-binding proteins"/>
    <property type="match status" value="1"/>
</dbReference>
<dbReference type="KEGG" id="rms:RMA_1123"/>
<accession>A8F2K0</accession>
<protein>
    <recommendedName>
        <fullName evidence="3">Histone-like DNA-binding protein</fullName>
    </recommendedName>
</protein>
<comment type="similarity">
    <text evidence="1 4">Belongs to the bacterial histone-like protein family.</text>
</comment>
<evidence type="ECO:0000256" key="2">
    <source>
        <dbReference type="ARBA" id="ARBA00023125"/>
    </source>
</evidence>
<gene>
    <name evidence="5" type="primary">himA</name>
    <name evidence="5" type="ordered locus">RMA_1123</name>
</gene>
<proteinExistence type="inferred from homology"/>
<evidence type="ECO:0000256" key="4">
    <source>
        <dbReference type="RuleBase" id="RU003939"/>
    </source>
</evidence>
<reference evidence="5 6" key="1">
    <citation type="journal article" date="2007" name="Genome Res.">
        <title>Lateral gene transfer between obligate intracellular bacteria: evidence from the Rickettsia massiliae genome.</title>
        <authorList>
            <person name="Blanc G."/>
            <person name="Ogata H."/>
            <person name="Robert C."/>
            <person name="Audic S."/>
            <person name="Claverie J.-M."/>
            <person name="Raoult D."/>
        </authorList>
    </citation>
    <scope>NUCLEOTIDE SEQUENCE [LARGE SCALE GENOMIC DNA]</scope>
    <source>
        <strain evidence="6">Mtu5</strain>
    </source>
</reference>
<dbReference type="AlphaFoldDB" id="A8F2K0"/>
<evidence type="ECO:0000313" key="5">
    <source>
        <dbReference type="EMBL" id="ABV85136.1"/>
    </source>
</evidence>
<organism evidence="5 6">
    <name type="scientific">Rickettsia massiliae (strain Mtu5)</name>
    <dbReference type="NCBI Taxonomy" id="416276"/>
    <lineage>
        <taxon>Bacteria</taxon>
        <taxon>Pseudomonadati</taxon>
        <taxon>Pseudomonadota</taxon>
        <taxon>Alphaproteobacteria</taxon>
        <taxon>Rickettsiales</taxon>
        <taxon>Rickettsiaceae</taxon>
        <taxon>Rickettsieae</taxon>
        <taxon>Rickettsia</taxon>
        <taxon>spotted fever group</taxon>
    </lineage>
</organism>
<evidence type="ECO:0000256" key="1">
    <source>
        <dbReference type="ARBA" id="ARBA00010529"/>
    </source>
</evidence>
<dbReference type="PANTHER" id="PTHR33175:SF2">
    <property type="entry name" value="INTEGRATION HOST FACTOR SUBUNIT ALPHA"/>
    <property type="match status" value="1"/>
</dbReference>
<dbReference type="Gene3D" id="4.10.520.10">
    <property type="entry name" value="IHF-like DNA-binding proteins"/>
    <property type="match status" value="1"/>
</dbReference>
<dbReference type="GO" id="GO:0030527">
    <property type="term" value="F:structural constituent of chromatin"/>
    <property type="evidence" value="ECO:0007669"/>
    <property type="project" value="InterPro"/>
</dbReference>
<keyword evidence="2" id="KW-0238">DNA-binding</keyword>
<evidence type="ECO:0000313" key="6">
    <source>
        <dbReference type="Proteomes" id="UP000001311"/>
    </source>
</evidence>
<dbReference type="InterPro" id="IPR010992">
    <property type="entry name" value="IHF-like_DNA-bd_dom_sf"/>
</dbReference>
<dbReference type="HOGENOM" id="CLU_105066_1_2_5"/>
<dbReference type="Proteomes" id="UP000001311">
    <property type="component" value="Chromosome"/>
</dbReference>
<name>A8F2K0_RICM5</name>
<dbReference type="Pfam" id="PF00216">
    <property type="entry name" value="Bac_DNA_binding"/>
    <property type="match status" value="1"/>
</dbReference>
<keyword evidence="6" id="KW-1185">Reference proteome</keyword>
<dbReference type="EMBL" id="CP000683">
    <property type="protein sequence ID" value="ABV85136.1"/>
    <property type="molecule type" value="Genomic_DNA"/>
</dbReference>